<keyword evidence="1" id="KW-0812">Transmembrane</keyword>
<protein>
    <submittedName>
        <fullName evidence="2">DUF2752 domain-containing protein</fullName>
    </submittedName>
</protein>
<accession>A0A428JVZ9</accession>
<feature type="transmembrane region" description="Helical" evidence="1">
    <location>
        <begin position="105"/>
        <end position="125"/>
    </location>
</feature>
<reference evidence="2 3" key="1">
    <citation type="submission" date="2018-12" db="EMBL/GenBank/DDBJ databases">
        <title>Mangrovimonas spongiae sp. nov., a novel member of the genus Mangrovimonas isolated from marine sponge.</title>
        <authorList>
            <person name="Zhuang L."/>
            <person name="Luo L."/>
        </authorList>
    </citation>
    <scope>NUCLEOTIDE SEQUENCE [LARGE SCALE GENOMIC DNA]</scope>
    <source>
        <strain evidence="2 3">HN-E26</strain>
    </source>
</reference>
<keyword evidence="1" id="KW-1133">Transmembrane helix</keyword>
<keyword evidence="1" id="KW-0472">Membrane</keyword>
<dbReference type="RefSeq" id="WP_125468653.1">
    <property type="nucleotide sequence ID" value="NZ_RWBG01000006.1"/>
</dbReference>
<sequence length="138" mass="15961">MATSRLRLFLYIIIAILLISAVSLYFFVNPSSEEIQLFPKCPFYSFTGLYCPGCGSQRAIHDILNGHFIEGLRHNYLFILLGFVLGYEALTFIRLTLFKKETYNVIHTSKFTIMVLVIVLVFWLLRNLPLYPFTELAP</sequence>
<organism evidence="2 3">
    <name type="scientific">Mangrovimonas spongiae</name>
    <dbReference type="NCBI Taxonomy" id="2494697"/>
    <lineage>
        <taxon>Bacteria</taxon>
        <taxon>Pseudomonadati</taxon>
        <taxon>Bacteroidota</taxon>
        <taxon>Flavobacteriia</taxon>
        <taxon>Flavobacteriales</taxon>
        <taxon>Flavobacteriaceae</taxon>
        <taxon>Mangrovimonas</taxon>
    </lineage>
</organism>
<dbReference type="Proteomes" id="UP000270620">
    <property type="component" value="Unassembled WGS sequence"/>
</dbReference>
<evidence type="ECO:0000313" key="2">
    <source>
        <dbReference type="EMBL" id="RSK38245.1"/>
    </source>
</evidence>
<evidence type="ECO:0000256" key="1">
    <source>
        <dbReference type="SAM" id="Phobius"/>
    </source>
</evidence>
<dbReference type="AlphaFoldDB" id="A0A428JVZ9"/>
<dbReference type="Pfam" id="PF10825">
    <property type="entry name" value="DUF2752"/>
    <property type="match status" value="1"/>
</dbReference>
<keyword evidence="3" id="KW-1185">Reference proteome</keyword>
<dbReference type="OrthoDB" id="9815897at2"/>
<proteinExistence type="predicted"/>
<comment type="caution">
    <text evidence="2">The sequence shown here is derived from an EMBL/GenBank/DDBJ whole genome shotgun (WGS) entry which is preliminary data.</text>
</comment>
<dbReference type="InterPro" id="IPR021215">
    <property type="entry name" value="DUF2752"/>
</dbReference>
<evidence type="ECO:0000313" key="3">
    <source>
        <dbReference type="Proteomes" id="UP000270620"/>
    </source>
</evidence>
<feature type="transmembrane region" description="Helical" evidence="1">
    <location>
        <begin position="9"/>
        <end position="28"/>
    </location>
</feature>
<feature type="transmembrane region" description="Helical" evidence="1">
    <location>
        <begin position="76"/>
        <end position="93"/>
    </location>
</feature>
<dbReference type="EMBL" id="RWBG01000006">
    <property type="protein sequence ID" value="RSK38245.1"/>
    <property type="molecule type" value="Genomic_DNA"/>
</dbReference>
<name>A0A428JVZ9_9FLAO</name>
<gene>
    <name evidence="2" type="ORF">EJA19_12170</name>
</gene>